<comment type="similarity">
    <text evidence="2 7">Belongs to the UPF0056 (MarC) family.</text>
</comment>
<evidence type="ECO:0000256" key="3">
    <source>
        <dbReference type="ARBA" id="ARBA00022475"/>
    </source>
</evidence>
<dbReference type="STRING" id="332411.VI06_09915"/>
<feature type="transmembrane region" description="Helical" evidence="7">
    <location>
        <begin position="6"/>
        <end position="29"/>
    </location>
</feature>
<keyword evidence="9" id="KW-1185">Reference proteome</keyword>
<feature type="transmembrane region" description="Helical" evidence="7">
    <location>
        <begin position="71"/>
        <end position="90"/>
    </location>
</feature>
<proteinExistence type="inferred from homology"/>
<name>A0A3G9GJ99_9NEIS</name>
<evidence type="ECO:0000256" key="4">
    <source>
        <dbReference type="ARBA" id="ARBA00022692"/>
    </source>
</evidence>
<dbReference type="RefSeq" id="WP_089085875.1">
    <property type="nucleotide sequence ID" value="NZ_AP018823.1"/>
</dbReference>
<evidence type="ECO:0000313" key="8">
    <source>
        <dbReference type="EMBL" id="BBF86933.1"/>
    </source>
</evidence>
<evidence type="ECO:0000256" key="5">
    <source>
        <dbReference type="ARBA" id="ARBA00022989"/>
    </source>
</evidence>
<accession>A0A3G9GJ99</accession>
<dbReference type="EMBL" id="AP018823">
    <property type="protein sequence ID" value="BBF86933.1"/>
    <property type="molecule type" value="Genomic_DNA"/>
</dbReference>
<evidence type="ECO:0000256" key="7">
    <source>
        <dbReference type="RuleBase" id="RU362048"/>
    </source>
</evidence>
<reference evidence="9" key="3">
    <citation type="journal article" date="2017" name="Plant Physiol. Biochem.">
        <title>Differential oxidative and antioxidative response of duckweed Lemna minor toward plant growth promoting/inhibiting bacteria.</title>
        <authorList>
            <person name="Ishizawa H."/>
            <person name="Kuroda M."/>
            <person name="Morikawa M."/>
            <person name="Ike M."/>
        </authorList>
    </citation>
    <scope>NUCLEOTIDE SEQUENCE [LARGE SCALE GENOMIC DNA]</scope>
    <source>
        <strain evidence="9">H3</strain>
    </source>
</reference>
<feature type="transmembrane region" description="Helical" evidence="7">
    <location>
        <begin position="110"/>
        <end position="131"/>
    </location>
</feature>
<protein>
    <recommendedName>
        <fullName evidence="7">UPF0056 membrane protein</fullName>
    </recommendedName>
</protein>
<keyword evidence="3" id="KW-1003">Cell membrane</keyword>
<comment type="subcellular location">
    <subcellularLocation>
        <location evidence="1 7">Cell membrane</location>
        <topology evidence="1 7">Multi-pass membrane protein</topology>
    </subcellularLocation>
</comment>
<feature type="transmembrane region" description="Helical" evidence="7">
    <location>
        <begin position="137"/>
        <end position="157"/>
    </location>
</feature>
<evidence type="ECO:0000313" key="9">
    <source>
        <dbReference type="Proteomes" id="UP000198290"/>
    </source>
</evidence>
<reference evidence="9" key="1">
    <citation type="journal article" date="2017" name="Biotechnol. Biofuels">
        <title>Evaluation of environmental bacterial communities as a factor affecting the growth of duckweed Lemna minor.</title>
        <authorList>
            <person name="Ishizawa H."/>
            <person name="Kuroda M."/>
            <person name="Morikawa M."/>
            <person name="Ike M."/>
        </authorList>
    </citation>
    <scope>NUCLEOTIDE SEQUENCE [LARGE SCALE GENOMIC DNA]</scope>
    <source>
        <strain evidence="9">H3</strain>
    </source>
</reference>
<sequence>MQTSFISATVLLILITDPLGNIPLFISALKQVKPERRKKVVYRECLIAFLVLLTFMFFGRNFLDVMHLTDQSMQVAGGVILFLIALKMIFPSEGGSVFGSDKMHGEPFIVPIAIPLIAGPSAMATVLLMSTREPSRMLEWIGALTICMLVTTVVFLFSGRLQKLLGEQAITALERLMGLVLTAISIEMLLGGVASYIRQFH</sequence>
<evidence type="ECO:0000256" key="1">
    <source>
        <dbReference type="ARBA" id="ARBA00004651"/>
    </source>
</evidence>
<dbReference type="GO" id="GO:0005886">
    <property type="term" value="C:plasma membrane"/>
    <property type="evidence" value="ECO:0007669"/>
    <property type="project" value="UniProtKB-SubCell"/>
</dbReference>
<dbReference type="PANTHER" id="PTHR33508:SF10">
    <property type="entry name" value="UPF0056 INNER MEMBRANE PROTEIN YHGN"/>
    <property type="match status" value="1"/>
</dbReference>
<dbReference type="OrthoDB" id="21094at2"/>
<dbReference type="AlphaFoldDB" id="A0A3G9GJ99"/>
<keyword evidence="6 7" id="KW-0472">Membrane</keyword>
<dbReference type="InterPro" id="IPR002771">
    <property type="entry name" value="Multi_antbiot-R_MarC"/>
</dbReference>
<dbReference type="NCBIfam" id="TIGR00427">
    <property type="entry name" value="NAAT family transporter"/>
    <property type="match status" value="1"/>
</dbReference>
<dbReference type="KEGG" id="amah:DLM_3341"/>
<keyword evidence="5 7" id="KW-1133">Transmembrane helix</keyword>
<evidence type="ECO:0000256" key="2">
    <source>
        <dbReference type="ARBA" id="ARBA00009784"/>
    </source>
</evidence>
<dbReference type="PANTHER" id="PTHR33508">
    <property type="entry name" value="UPF0056 MEMBRANE PROTEIN YHCE"/>
    <property type="match status" value="1"/>
</dbReference>
<dbReference type="Proteomes" id="UP000198290">
    <property type="component" value="Chromosome"/>
</dbReference>
<dbReference type="Pfam" id="PF01914">
    <property type="entry name" value="MarC"/>
    <property type="match status" value="1"/>
</dbReference>
<feature type="transmembrane region" description="Helical" evidence="7">
    <location>
        <begin position="178"/>
        <end position="197"/>
    </location>
</feature>
<keyword evidence="4 7" id="KW-0812">Transmembrane</keyword>
<reference evidence="8 9" key="2">
    <citation type="journal article" date="2017" name="Genome Announc.">
        <title>Draft genome sequence of Aquitalea magnusonii strain H3, a plant growth-promoting bacterium of duckweed Lemna minor.</title>
        <authorList>
            <person name="Ishizawa H."/>
            <person name="Kuroda M."/>
            <person name="Ike M."/>
        </authorList>
    </citation>
    <scope>NUCLEOTIDE SEQUENCE [LARGE SCALE GENOMIC DNA]</scope>
    <source>
        <strain evidence="8 9">H3</strain>
    </source>
</reference>
<feature type="transmembrane region" description="Helical" evidence="7">
    <location>
        <begin position="41"/>
        <end position="59"/>
    </location>
</feature>
<organism evidence="8 9">
    <name type="scientific">Aquitalea magnusonii</name>
    <dbReference type="NCBI Taxonomy" id="332411"/>
    <lineage>
        <taxon>Bacteria</taxon>
        <taxon>Pseudomonadati</taxon>
        <taxon>Pseudomonadota</taxon>
        <taxon>Betaproteobacteria</taxon>
        <taxon>Neisseriales</taxon>
        <taxon>Chromobacteriaceae</taxon>
        <taxon>Aquitalea</taxon>
    </lineage>
</organism>
<gene>
    <name evidence="8" type="ORF">DLM_3341</name>
</gene>
<evidence type="ECO:0000256" key="6">
    <source>
        <dbReference type="ARBA" id="ARBA00023136"/>
    </source>
</evidence>